<evidence type="ECO:0000256" key="1">
    <source>
        <dbReference type="SAM" id="MobiDB-lite"/>
    </source>
</evidence>
<keyword evidence="2" id="KW-1185">Reference proteome</keyword>
<accession>A0A1I8AV89</accession>
<reference evidence="3" key="1">
    <citation type="submission" date="2016-11" db="UniProtKB">
        <authorList>
            <consortium name="WormBaseParasite"/>
        </authorList>
    </citation>
    <scope>IDENTIFICATION</scope>
</reference>
<feature type="region of interest" description="Disordered" evidence="1">
    <location>
        <begin position="1"/>
        <end position="21"/>
    </location>
</feature>
<dbReference type="WBParaSite" id="L893_g9409.t1">
    <property type="protein sequence ID" value="L893_g9409.t1"/>
    <property type="gene ID" value="L893_g9409"/>
</dbReference>
<proteinExistence type="predicted"/>
<evidence type="ECO:0000313" key="2">
    <source>
        <dbReference type="Proteomes" id="UP000095287"/>
    </source>
</evidence>
<evidence type="ECO:0000313" key="3">
    <source>
        <dbReference type="WBParaSite" id="L893_g9409.t1"/>
    </source>
</evidence>
<protein>
    <submittedName>
        <fullName evidence="3">SAM-dependent methyltransferase</fullName>
    </submittedName>
</protein>
<organism evidence="2 3">
    <name type="scientific">Steinernema glaseri</name>
    <dbReference type="NCBI Taxonomy" id="37863"/>
    <lineage>
        <taxon>Eukaryota</taxon>
        <taxon>Metazoa</taxon>
        <taxon>Ecdysozoa</taxon>
        <taxon>Nematoda</taxon>
        <taxon>Chromadorea</taxon>
        <taxon>Rhabditida</taxon>
        <taxon>Tylenchina</taxon>
        <taxon>Panagrolaimomorpha</taxon>
        <taxon>Strongyloidoidea</taxon>
        <taxon>Steinernematidae</taxon>
        <taxon>Steinernema</taxon>
    </lineage>
</organism>
<dbReference type="AlphaFoldDB" id="A0A1I8AV89"/>
<feature type="compositionally biased region" description="Basic and acidic residues" evidence="1">
    <location>
        <begin position="12"/>
        <end position="21"/>
    </location>
</feature>
<dbReference type="Proteomes" id="UP000095287">
    <property type="component" value="Unplaced"/>
</dbReference>
<name>A0A1I8AV89_9BILA</name>
<feature type="compositionally biased region" description="Acidic residues" evidence="1">
    <location>
        <begin position="1"/>
        <end position="11"/>
    </location>
</feature>
<sequence>LEAAEAADLDWEAERPEGGTMRTEEWRITVGIRGSNHR</sequence>